<dbReference type="OrthoDB" id="4407412at2"/>
<accession>A0A430HY12</accession>
<gene>
    <name evidence="1" type="ORF">EAH68_07250</name>
</gene>
<reference evidence="1 2" key="1">
    <citation type="submission" date="2018-12" db="EMBL/GenBank/DDBJ databases">
        <title>YIM 101343 draft genome.</title>
        <authorList>
            <person name="Chen X."/>
        </authorList>
    </citation>
    <scope>NUCLEOTIDE SEQUENCE [LARGE SCALE GENOMIC DNA]</scope>
    <source>
        <strain evidence="1 2">YIM 101343</strain>
    </source>
</reference>
<organism evidence="1 2">
    <name type="scientific">Corynebacterium hylobatis</name>
    <dbReference type="NCBI Taxonomy" id="1859290"/>
    <lineage>
        <taxon>Bacteria</taxon>
        <taxon>Bacillati</taxon>
        <taxon>Actinomycetota</taxon>
        <taxon>Actinomycetes</taxon>
        <taxon>Mycobacteriales</taxon>
        <taxon>Corynebacteriaceae</taxon>
        <taxon>Corynebacterium</taxon>
    </lineage>
</organism>
<proteinExistence type="predicted"/>
<keyword evidence="2" id="KW-1185">Reference proteome</keyword>
<sequence length="129" mass="14720">MQKTAEEARVLLAEFQAEQQSPHFFGTNFPRGSLEQIRDSTLEEDERQRLITYLLGHWYLDQVEGDWAYVPMLVDKPSLYLSFGLGIRTEQGSMINIAESAREILEGADLGFKEAFYTASVKVEQRGGR</sequence>
<name>A0A430HY12_9CORY</name>
<dbReference type="Proteomes" id="UP000274907">
    <property type="component" value="Unassembled WGS sequence"/>
</dbReference>
<dbReference type="AlphaFoldDB" id="A0A430HY12"/>
<comment type="caution">
    <text evidence="1">The sequence shown here is derived from an EMBL/GenBank/DDBJ whole genome shotgun (WGS) entry which is preliminary data.</text>
</comment>
<protein>
    <submittedName>
        <fullName evidence="1">Uncharacterized protein</fullName>
    </submittedName>
</protein>
<evidence type="ECO:0000313" key="1">
    <source>
        <dbReference type="EMBL" id="RSZ63458.1"/>
    </source>
</evidence>
<dbReference type="EMBL" id="RXHJ01000007">
    <property type="protein sequence ID" value="RSZ63458.1"/>
    <property type="molecule type" value="Genomic_DNA"/>
</dbReference>
<evidence type="ECO:0000313" key="2">
    <source>
        <dbReference type="Proteomes" id="UP000274907"/>
    </source>
</evidence>
<dbReference type="RefSeq" id="WP_126120660.1">
    <property type="nucleotide sequence ID" value="NZ_RXHJ01000007.1"/>
</dbReference>